<evidence type="ECO:0008006" key="5">
    <source>
        <dbReference type="Google" id="ProtNLM"/>
    </source>
</evidence>
<evidence type="ECO:0000313" key="3">
    <source>
        <dbReference type="EMBL" id="TKD06294.1"/>
    </source>
</evidence>
<dbReference type="AlphaFoldDB" id="A0A4U1JAH5"/>
<feature type="chain" id="PRO_5020459369" description="Transporter" evidence="2">
    <location>
        <begin position="33"/>
        <end position="391"/>
    </location>
</feature>
<evidence type="ECO:0000313" key="4">
    <source>
        <dbReference type="Proteomes" id="UP000309215"/>
    </source>
</evidence>
<keyword evidence="4" id="KW-1185">Reference proteome</keyword>
<feature type="compositionally biased region" description="Basic and acidic residues" evidence="1">
    <location>
        <begin position="89"/>
        <end position="104"/>
    </location>
</feature>
<protein>
    <recommendedName>
        <fullName evidence="5">Transporter</fullName>
    </recommendedName>
</protein>
<accession>A0A4U1JAH5</accession>
<proteinExistence type="predicted"/>
<dbReference type="Proteomes" id="UP000309215">
    <property type="component" value="Unassembled WGS sequence"/>
</dbReference>
<evidence type="ECO:0000256" key="2">
    <source>
        <dbReference type="SAM" id="SignalP"/>
    </source>
</evidence>
<dbReference type="RefSeq" id="WP_136930722.1">
    <property type="nucleotide sequence ID" value="NZ_SSMQ01000020.1"/>
</dbReference>
<organism evidence="3 4">
    <name type="scientific">Polyangium fumosum</name>
    <dbReference type="NCBI Taxonomy" id="889272"/>
    <lineage>
        <taxon>Bacteria</taxon>
        <taxon>Pseudomonadati</taxon>
        <taxon>Myxococcota</taxon>
        <taxon>Polyangia</taxon>
        <taxon>Polyangiales</taxon>
        <taxon>Polyangiaceae</taxon>
        <taxon>Polyangium</taxon>
    </lineage>
</organism>
<sequence>MLRPTPFSCSKRKLAVHLSAFTLALVAVPALAFGQAPPKTGTDMELDPDSKPPPPAEPPPLPPAQEGDWGVGGADEEGKFAPSGKTGAKKREEDEKAEEAKVEDYRALPPREVGVDLVIGFGEIRDVLSDTDPTDVTVASFVPYFFWRLNETWAIGARVPFATGSIDGPIENPVDSFALGNIEASVHARFKLKRRMTLPVSLAITVPTAQGDMFPEQDAAGARPQALLNQAVAGARGWEEQAPYTPNRLGASPSVGFAYDTRLLHVAASTKFELLIKTGGGTPESEATGTLHAPAYNWVTGASFFYDFLDGMISPGLRAWLAVSQQPVTKGTSDYSGAQFVIEPDVNSTIPVGKSLAVRAGLGFIVPLGGPIGGSNSATITGFRLRAGLAF</sequence>
<reference evidence="3 4" key="1">
    <citation type="submission" date="2019-04" db="EMBL/GenBank/DDBJ databases">
        <authorList>
            <person name="Li Y."/>
            <person name="Wang J."/>
        </authorList>
    </citation>
    <scope>NUCLEOTIDE SEQUENCE [LARGE SCALE GENOMIC DNA]</scope>
    <source>
        <strain evidence="3 4">DSM 14668</strain>
    </source>
</reference>
<evidence type="ECO:0000256" key="1">
    <source>
        <dbReference type="SAM" id="MobiDB-lite"/>
    </source>
</evidence>
<comment type="caution">
    <text evidence="3">The sequence shown here is derived from an EMBL/GenBank/DDBJ whole genome shotgun (WGS) entry which is preliminary data.</text>
</comment>
<feature type="compositionally biased region" description="Pro residues" evidence="1">
    <location>
        <begin position="51"/>
        <end position="63"/>
    </location>
</feature>
<name>A0A4U1JAH5_9BACT</name>
<keyword evidence="2" id="KW-0732">Signal</keyword>
<dbReference type="EMBL" id="SSMQ01000020">
    <property type="protein sequence ID" value="TKD06294.1"/>
    <property type="molecule type" value="Genomic_DNA"/>
</dbReference>
<gene>
    <name evidence="3" type="ORF">E8A74_20465</name>
</gene>
<feature type="region of interest" description="Disordered" evidence="1">
    <location>
        <begin position="37"/>
        <end position="104"/>
    </location>
</feature>
<dbReference type="OrthoDB" id="5490424at2"/>
<feature type="signal peptide" evidence="2">
    <location>
        <begin position="1"/>
        <end position="32"/>
    </location>
</feature>